<dbReference type="PANTHER" id="PTHR10948:SF23">
    <property type="entry name" value="TRANSPOSASE INSI FOR INSERTION SEQUENCE ELEMENT IS30A-RELATED"/>
    <property type="match status" value="1"/>
</dbReference>
<dbReference type="STRING" id="864069.MicloDRAFT_00027290"/>
<dbReference type="Gene3D" id="3.30.420.10">
    <property type="entry name" value="Ribonuclease H-like superfamily/Ribonuclease H"/>
    <property type="match status" value="1"/>
</dbReference>
<reference evidence="3 4" key="1">
    <citation type="submission" date="2012-02" db="EMBL/GenBank/DDBJ databases">
        <title>Improved High-Quality Draft sequence of Microvirga sp. WSM3557.</title>
        <authorList>
            <consortium name="US DOE Joint Genome Institute"/>
            <person name="Lucas S."/>
            <person name="Han J."/>
            <person name="Lapidus A."/>
            <person name="Cheng J.-F."/>
            <person name="Goodwin L."/>
            <person name="Pitluck S."/>
            <person name="Peters L."/>
            <person name="Zhang X."/>
            <person name="Detter J.C."/>
            <person name="Han C."/>
            <person name="Tapia R."/>
            <person name="Land M."/>
            <person name="Hauser L."/>
            <person name="Kyrpides N."/>
            <person name="Ivanova N."/>
            <person name="Pagani I."/>
            <person name="Brau L."/>
            <person name="Yates R."/>
            <person name="O'Hara G."/>
            <person name="Rui T."/>
            <person name="Howieson J."/>
            <person name="Reeve W."/>
            <person name="Woyke T."/>
        </authorList>
    </citation>
    <scope>NUCLEOTIDE SEQUENCE [LARGE SCALE GENOMIC DNA]</scope>
    <source>
        <strain evidence="3 4">WSM3557</strain>
    </source>
</reference>
<dbReference type="PATRIC" id="fig|864069.3.peg.2951"/>
<dbReference type="InterPro" id="IPR051917">
    <property type="entry name" value="Transposase-Integrase"/>
</dbReference>
<feature type="domain" description="Integrase catalytic" evidence="2">
    <location>
        <begin position="25"/>
        <end position="189"/>
    </location>
</feature>
<dbReference type="GO" id="GO:0032196">
    <property type="term" value="P:transposition"/>
    <property type="evidence" value="ECO:0007669"/>
    <property type="project" value="TreeGrafter"/>
</dbReference>
<proteinExistence type="predicted"/>
<dbReference type="GO" id="GO:0015074">
    <property type="term" value="P:DNA integration"/>
    <property type="evidence" value="ECO:0007669"/>
    <property type="project" value="InterPro"/>
</dbReference>
<dbReference type="GO" id="GO:0003676">
    <property type="term" value="F:nucleic acid binding"/>
    <property type="evidence" value="ECO:0007669"/>
    <property type="project" value="InterPro"/>
</dbReference>
<dbReference type="HOGENOM" id="CLU_035706_4_0_5"/>
<dbReference type="PANTHER" id="PTHR10948">
    <property type="entry name" value="TRANSPOSASE"/>
    <property type="match status" value="1"/>
</dbReference>
<dbReference type="InterPro" id="IPR012337">
    <property type="entry name" value="RNaseH-like_sf"/>
</dbReference>
<evidence type="ECO:0000259" key="2">
    <source>
        <dbReference type="PROSITE" id="PS50994"/>
    </source>
</evidence>
<dbReference type="Pfam" id="PF00665">
    <property type="entry name" value="rve"/>
    <property type="match status" value="1"/>
</dbReference>
<dbReference type="Proteomes" id="UP000003947">
    <property type="component" value="Unassembled WGS sequence"/>
</dbReference>
<dbReference type="InterPro" id="IPR036397">
    <property type="entry name" value="RNaseH_sf"/>
</dbReference>
<keyword evidence="4" id="KW-1185">Reference proteome</keyword>
<dbReference type="eggNOG" id="COG2826">
    <property type="taxonomic scope" value="Bacteria"/>
</dbReference>
<evidence type="ECO:0000256" key="1">
    <source>
        <dbReference type="SAM" id="MobiDB-lite"/>
    </source>
</evidence>
<name>I4YX99_9HYPH</name>
<dbReference type="GO" id="GO:0004803">
    <property type="term" value="F:transposase activity"/>
    <property type="evidence" value="ECO:0007669"/>
    <property type="project" value="TreeGrafter"/>
</dbReference>
<accession>I4YX99</accession>
<dbReference type="InterPro" id="IPR001584">
    <property type="entry name" value="Integrase_cat-core"/>
</dbReference>
<dbReference type="InterPro" id="IPR053392">
    <property type="entry name" value="Transposase_IS30-like"/>
</dbReference>
<dbReference type="AlphaFoldDB" id="I4YX99"/>
<gene>
    <name evidence="3" type="ORF">MicloDRAFT_00027290</name>
</gene>
<protein>
    <submittedName>
        <fullName evidence="3">Transposase, IS30 family</fullName>
    </submittedName>
</protein>
<dbReference type="SUPFAM" id="SSF53098">
    <property type="entry name" value="Ribonuclease H-like"/>
    <property type="match status" value="1"/>
</dbReference>
<feature type="region of interest" description="Disordered" evidence="1">
    <location>
        <begin position="189"/>
        <end position="213"/>
    </location>
</feature>
<organism evidence="3 4">
    <name type="scientific">Microvirga lotononidis</name>
    <dbReference type="NCBI Taxonomy" id="864069"/>
    <lineage>
        <taxon>Bacteria</taxon>
        <taxon>Pseudomonadati</taxon>
        <taxon>Pseudomonadota</taxon>
        <taxon>Alphaproteobacteria</taxon>
        <taxon>Hyphomicrobiales</taxon>
        <taxon>Methylobacteriaceae</taxon>
        <taxon>Microvirga</taxon>
    </lineage>
</organism>
<evidence type="ECO:0000313" key="4">
    <source>
        <dbReference type="Proteomes" id="UP000003947"/>
    </source>
</evidence>
<evidence type="ECO:0000313" key="3">
    <source>
        <dbReference type="EMBL" id="EIM28591.1"/>
    </source>
</evidence>
<dbReference type="NCBIfam" id="NF033563">
    <property type="entry name" value="transpos_IS30"/>
    <property type="match status" value="1"/>
</dbReference>
<sequence length="213" mass="24418">MARCRRRTRYQRKPRGLFIPASNTIEQRPPEIATRTGFGHWEGDLMMFRRELGQHNLTSLVERQSRYTILARNRHRTSAGVVSGMIEKLQALPAPARQSITFDRGPEFSSYRLLKHKLGIDSCFCKPQAPWQKGTVENTNGRVRRFLSRDTDIAVLSEQTLLDLCERLNETPRKCLGYRTPAEVLTNALDPGLPELRNSDQRSPGSPWVRGYP</sequence>
<dbReference type="EMBL" id="JH660644">
    <property type="protein sequence ID" value="EIM28591.1"/>
    <property type="molecule type" value="Genomic_DNA"/>
</dbReference>
<dbReference type="GO" id="GO:0005829">
    <property type="term" value="C:cytosol"/>
    <property type="evidence" value="ECO:0007669"/>
    <property type="project" value="TreeGrafter"/>
</dbReference>
<dbReference type="PROSITE" id="PS50994">
    <property type="entry name" value="INTEGRASE"/>
    <property type="match status" value="1"/>
</dbReference>